<keyword evidence="2" id="KW-0479">Metal-binding</keyword>
<dbReference type="InterPro" id="IPR017941">
    <property type="entry name" value="Rieske_2Fe-2S"/>
</dbReference>
<dbReference type="EMBL" id="JBHUIP010000022">
    <property type="protein sequence ID" value="MFD2265597.1"/>
    <property type="molecule type" value="Genomic_DNA"/>
</dbReference>
<gene>
    <name evidence="8" type="ORF">ACFSM5_22045</name>
</gene>
<dbReference type="Pfam" id="PF00355">
    <property type="entry name" value="Rieske"/>
    <property type="match status" value="1"/>
</dbReference>
<evidence type="ECO:0000256" key="4">
    <source>
        <dbReference type="ARBA" id="ARBA00023014"/>
    </source>
</evidence>
<dbReference type="Gene3D" id="2.102.10.10">
    <property type="entry name" value="Rieske [2Fe-2S] iron-sulphur domain"/>
    <property type="match status" value="1"/>
</dbReference>
<dbReference type="Proteomes" id="UP001597295">
    <property type="component" value="Unassembled WGS sequence"/>
</dbReference>
<accession>A0ABW5DXF9</accession>
<evidence type="ECO:0000256" key="1">
    <source>
        <dbReference type="ARBA" id="ARBA00022714"/>
    </source>
</evidence>
<feature type="domain" description="Rieske" evidence="7">
    <location>
        <begin position="3"/>
        <end position="100"/>
    </location>
</feature>
<dbReference type="RefSeq" id="WP_379879118.1">
    <property type="nucleotide sequence ID" value="NZ_JBHUIP010000022.1"/>
</dbReference>
<evidence type="ECO:0000313" key="8">
    <source>
        <dbReference type="EMBL" id="MFD2265597.1"/>
    </source>
</evidence>
<keyword evidence="3" id="KW-0408">Iron</keyword>
<comment type="similarity">
    <text evidence="6">Belongs to the bacterial ring-hydroxylating dioxygenase ferredoxin component family.</text>
</comment>
<keyword evidence="9" id="KW-1185">Reference proteome</keyword>
<name>A0ABW5DXF9_9PROT</name>
<sequence>MAWHAAGTAADLEAAGGKRVVRISDRQILLILRSGVLYAIDNRCPHEGYPLSEGTFAEEGCVLTCQWHNWKFDLDSGETLIGGDRVTRYPVRAVEGAVEIEVLEAPVAEQRAQRLYNIEQALADNDYSRLAREIARLGTLPGDAGAAIGRGIRWGAEFLEDGMGHAFGGACDWLDVADKADDPAERLAALAEALGHIADESRSGRRFPYAQGCRTWDEDAFLLAMEKQDEATVLALLRGALAEELPMGDLRRAFAQAALAHYQDFGHSVIYTVAAFRLVERLDPSVVEPLLTSLTRSIIRATREDLIPEFRAYAPSLAAWGKPGQVSRLSGRGLHRLGLKAQFDCLLGWSGQHRPQDILATQIEAAARSLLAFDPAWDLKIDIKPADNVGWLDFTHMLTFADAARRLADADPALWPAVILQMGCFLGRNAKYLLAEDLEGPVSGDPWDAIIDHGHGRFIHSVHRLKTLTAAERLMTRYPESASLLKAAVSRYLAAPIKQRHPLRIAHQALAMV</sequence>
<evidence type="ECO:0000256" key="2">
    <source>
        <dbReference type="ARBA" id="ARBA00022723"/>
    </source>
</evidence>
<organism evidence="8 9">
    <name type="scientific">Lacibacterium aquatile</name>
    <dbReference type="NCBI Taxonomy" id="1168082"/>
    <lineage>
        <taxon>Bacteria</taxon>
        <taxon>Pseudomonadati</taxon>
        <taxon>Pseudomonadota</taxon>
        <taxon>Alphaproteobacteria</taxon>
        <taxon>Rhodospirillales</taxon>
        <taxon>Rhodospirillaceae</taxon>
    </lineage>
</organism>
<dbReference type="InterPro" id="IPR036922">
    <property type="entry name" value="Rieske_2Fe-2S_sf"/>
</dbReference>
<dbReference type="SUPFAM" id="SSF50022">
    <property type="entry name" value="ISP domain"/>
    <property type="match status" value="1"/>
</dbReference>
<evidence type="ECO:0000313" key="9">
    <source>
        <dbReference type="Proteomes" id="UP001597295"/>
    </source>
</evidence>
<dbReference type="PANTHER" id="PTHR21496:SF0">
    <property type="entry name" value="RIESKE DOMAIN-CONTAINING PROTEIN"/>
    <property type="match status" value="1"/>
</dbReference>
<keyword evidence="4" id="KW-0411">Iron-sulfur</keyword>
<evidence type="ECO:0000259" key="7">
    <source>
        <dbReference type="PROSITE" id="PS51296"/>
    </source>
</evidence>
<comment type="caution">
    <text evidence="8">The sequence shown here is derived from an EMBL/GenBank/DDBJ whole genome shotgun (WGS) entry which is preliminary data.</text>
</comment>
<dbReference type="PROSITE" id="PS51296">
    <property type="entry name" value="RIESKE"/>
    <property type="match status" value="1"/>
</dbReference>
<evidence type="ECO:0000256" key="6">
    <source>
        <dbReference type="ARBA" id="ARBA00038001"/>
    </source>
</evidence>
<evidence type="ECO:0000256" key="3">
    <source>
        <dbReference type="ARBA" id="ARBA00023004"/>
    </source>
</evidence>
<reference evidence="9" key="1">
    <citation type="journal article" date="2019" name="Int. J. Syst. Evol. Microbiol.">
        <title>The Global Catalogue of Microorganisms (GCM) 10K type strain sequencing project: providing services to taxonomists for standard genome sequencing and annotation.</title>
        <authorList>
            <consortium name="The Broad Institute Genomics Platform"/>
            <consortium name="The Broad Institute Genome Sequencing Center for Infectious Disease"/>
            <person name="Wu L."/>
            <person name="Ma J."/>
        </authorList>
    </citation>
    <scope>NUCLEOTIDE SEQUENCE [LARGE SCALE GENOMIC DNA]</scope>
    <source>
        <strain evidence="9">CGMCC 1.19062</strain>
    </source>
</reference>
<proteinExistence type="inferred from homology"/>
<dbReference type="PANTHER" id="PTHR21496">
    <property type="entry name" value="FERREDOXIN-RELATED"/>
    <property type="match status" value="1"/>
</dbReference>
<protein>
    <submittedName>
        <fullName evidence="8">Rieske (2Fe-2S) protein</fullName>
    </submittedName>
</protein>
<comment type="cofactor">
    <cofactor evidence="5">
        <name>[2Fe-2S] cluster</name>
        <dbReference type="ChEBI" id="CHEBI:190135"/>
    </cofactor>
</comment>
<keyword evidence="1" id="KW-0001">2Fe-2S</keyword>
<evidence type="ECO:0000256" key="5">
    <source>
        <dbReference type="ARBA" id="ARBA00034078"/>
    </source>
</evidence>